<name>A0ABD3WMI4_SINWO</name>
<protein>
    <submittedName>
        <fullName evidence="2">Uncharacterized protein</fullName>
    </submittedName>
</protein>
<keyword evidence="3" id="KW-1185">Reference proteome</keyword>
<proteinExistence type="predicted"/>
<evidence type="ECO:0000256" key="1">
    <source>
        <dbReference type="SAM" id="MobiDB-lite"/>
    </source>
</evidence>
<evidence type="ECO:0000313" key="2">
    <source>
        <dbReference type="EMBL" id="KAL3874696.1"/>
    </source>
</evidence>
<dbReference type="Proteomes" id="UP001634394">
    <property type="component" value="Unassembled WGS sequence"/>
</dbReference>
<reference evidence="2 3" key="1">
    <citation type="submission" date="2024-11" db="EMBL/GenBank/DDBJ databases">
        <title>Chromosome-level genome assembly of the freshwater bivalve Anodonta woodiana.</title>
        <authorList>
            <person name="Chen X."/>
        </authorList>
    </citation>
    <scope>NUCLEOTIDE SEQUENCE [LARGE SCALE GENOMIC DNA]</scope>
    <source>
        <strain evidence="2">MN2024</strain>
        <tissue evidence="2">Gills</tissue>
    </source>
</reference>
<dbReference type="AlphaFoldDB" id="A0ABD3WMI4"/>
<feature type="region of interest" description="Disordered" evidence="1">
    <location>
        <begin position="31"/>
        <end position="88"/>
    </location>
</feature>
<comment type="caution">
    <text evidence="2">The sequence shown here is derived from an EMBL/GenBank/DDBJ whole genome shotgun (WGS) entry which is preliminary data.</text>
</comment>
<organism evidence="2 3">
    <name type="scientific">Sinanodonta woodiana</name>
    <name type="common">Chinese pond mussel</name>
    <name type="synonym">Anodonta woodiana</name>
    <dbReference type="NCBI Taxonomy" id="1069815"/>
    <lineage>
        <taxon>Eukaryota</taxon>
        <taxon>Metazoa</taxon>
        <taxon>Spiralia</taxon>
        <taxon>Lophotrochozoa</taxon>
        <taxon>Mollusca</taxon>
        <taxon>Bivalvia</taxon>
        <taxon>Autobranchia</taxon>
        <taxon>Heteroconchia</taxon>
        <taxon>Palaeoheterodonta</taxon>
        <taxon>Unionida</taxon>
        <taxon>Unionoidea</taxon>
        <taxon>Unionidae</taxon>
        <taxon>Unioninae</taxon>
        <taxon>Sinanodonta</taxon>
    </lineage>
</organism>
<sequence>MSVKTRVNDNLASKNLITDSSESLILDYDNSLNHDEGNPSVGGELTSAMSVDDNEPRGHTAEQSGVMNPEHTGQQSAVPGHTRVESPSNVITDQLQIEKEFLACPSTTTF</sequence>
<feature type="compositionally biased region" description="Polar residues" evidence="1">
    <location>
        <begin position="61"/>
        <end position="77"/>
    </location>
</feature>
<gene>
    <name evidence="2" type="ORF">ACJMK2_037671</name>
</gene>
<accession>A0ABD3WMI4</accession>
<dbReference type="EMBL" id="JBJQND010000006">
    <property type="protein sequence ID" value="KAL3874696.1"/>
    <property type="molecule type" value="Genomic_DNA"/>
</dbReference>
<evidence type="ECO:0000313" key="3">
    <source>
        <dbReference type="Proteomes" id="UP001634394"/>
    </source>
</evidence>